<dbReference type="GO" id="GO:0006886">
    <property type="term" value="P:intracellular protein transport"/>
    <property type="evidence" value="ECO:0007669"/>
    <property type="project" value="TreeGrafter"/>
</dbReference>
<dbReference type="SUPFAM" id="SSF47661">
    <property type="entry name" value="t-snare proteins"/>
    <property type="match status" value="1"/>
</dbReference>
<feature type="transmembrane region" description="Helical" evidence="10">
    <location>
        <begin position="272"/>
        <end position="292"/>
    </location>
</feature>
<name>A0AAD9MJT7_PROWI</name>
<evidence type="ECO:0000259" key="11">
    <source>
        <dbReference type="PROSITE" id="PS50192"/>
    </source>
</evidence>
<dbReference type="AlphaFoldDB" id="A0AAD9MJT7"/>
<dbReference type="PANTHER" id="PTHR19957">
    <property type="entry name" value="SYNTAXIN"/>
    <property type="match status" value="1"/>
</dbReference>
<dbReference type="GO" id="GO:0000149">
    <property type="term" value="F:SNARE binding"/>
    <property type="evidence" value="ECO:0007669"/>
    <property type="project" value="TreeGrafter"/>
</dbReference>
<reference evidence="12" key="1">
    <citation type="submission" date="2021-01" db="EMBL/GenBank/DDBJ databases">
        <authorList>
            <person name="Eckstrom K.M.E."/>
        </authorList>
    </citation>
    <scope>NUCLEOTIDE SEQUENCE</scope>
    <source>
        <strain evidence="12">UVCC 0001</strain>
    </source>
</reference>
<accession>A0AAD9MJT7</accession>
<keyword evidence="8 10" id="KW-0472">Membrane</keyword>
<dbReference type="Gene3D" id="1.20.58.70">
    <property type="match status" value="1"/>
</dbReference>
<sequence>MLAVGASQSAFAKQAAAIGQGIHATSQKLSKLAVLAKRTSLFDDPAQEIQEISSSVKNDIQNLNAAIAELASVSAGSRAGPNRQAVDHSHTVVDSLRARLKDATKEFKDVLTLRTDSLKVHADRRNLFGSASEPRFAAGPAAAPSFLPTQPRNPQLLHQRRPTASAPQENGGAGPHSGSALALAPPPPSQQAQQLVVAPQDTYLDSRATALRQVESTIQELGGIFQQLAHLVAEQGEVALRIDENVGETLSNVEAGQAQLLKYYDTISSNRWLILKVFGVLMLFLAFFVTFIA</sequence>
<dbReference type="InterPro" id="IPR010989">
    <property type="entry name" value="SNARE"/>
</dbReference>
<evidence type="ECO:0000256" key="8">
    <source>
        <dbReference type="ARBA" id="ARBA00023136"/>
    </source>
</evidence>
<dbReference type="GO" id="GO:0005484">
    <property type="term" value="F:SNAP receptor activity"/>
    <property type="evidence" value="ECO:0007669"/>
    <property type="project" value="TreeGrafter"/>
</dbReference>
<protein>
    <recommendedName>
        <fullName evidence="11">t-SNARE coiled-coil homology domain-containing protein</fullName>
    </recommendedName>
</protein>
<dbReference type="GO" id="GO:0000139">
    <property type="term" value="C:Golgi membrane"/>
    <property type="evidence" value="ECO:0007669"/>
    <property type="project" value="TreeGrafter"/>
</dbReference>
<feature type="domain" description="T-SNARE coiled-coil homology" evidence="11">
    <location>
        <begin position="201"/>
        <end position="263"/>
    </location>
</feature>
<keyword evidence="7" id="KW-0175">Coiled coil</keyword>
<keyword evidence="5" id="KW-0653">Protein transport</keyword>
<evidence type="ECO:0000256" key="2">
    <source>
        <dbReference type="ARBA" id="ARBA00009063"/>
    </source>
</evidence>
<evidence type="ECO:0000256" key="5">
    <source>
        <dbReference type="ARBA" id="ARBA00022927"/>
    </source>
</evidence>
<organism evidence="12 13">
    <name type="scientific">Prototheca wickerhamii</name>
    <dbReference type="NCBI Taxonomy" id="3111"/>
    <lineage>
        <taxon>Eukaryota</taxon>
        <taxon>Viridiplantae</taxon>
        <taxon>Chlorophyta</taxon>
        <taxon>core chlorophytes</taxon>
        <taxon>Trebouxiophyceae</taxon>
        <taxon>Chlorellales</taxon>
        <taxon>Chlorellaceae</taxon>
        <taxon>Prototheca</taxon>
    </lineage>
</organism>
<keyword evidence="6 10" id="KW-1133">Transmembrane helix</keyword>
<dbReference type="CDD" id="cd15844">
    <property type="entry name" value="SNARE_syntaxin5"/>
    <property type="match status" value="1"/>
</dbReference>
<dbReference type="PROSITE" id="PS50192">
    <property type="entry name" value="T_SNARE"/>
    <property type="match status" value="1"/>
</dbReference>
<evidence type="ECO:0000256" key="3">
    <source>
        <dbReference type="ARBA" id="ARBA00022448"/>
    </source>
</evidence>
<dbReference type="Pfam" id="PF05739">
    <property type="entry name" value="SNARE"/>
    <property type="match status" value="1"/>
</dbReference>
<feature type="region of interest" description="Disordered" evidence="9">
    <location>
        <begin position="131"/>
        <end position="194"/>
    </location>
</feature>
<dbReference type="Proteomes" id="UP001255856">
    <property type="component" value="Unassembled WGS sequence"/>
</dbReference>
<evidence type="ECO:0000256" key="4">
    <source>
        <dbReference type="ARBA" id="ARBA00022692"/>
    </source>
</evidence>
<proteinExistence type="inferred from homology"/>
<keyword evidence="4 10" id="KW-0812">Transmembrane</keyword>
<keyword evidence="13" id="KW-1185">Reference proteome</keyword>
<dbReference type="GO" id="GO:0006888">
    <property type="term" value="P:endoplasmic reticulum to Golgi vesicle-mediated transport"/>
    <property type="evidence" value="ECO:0007669"/>
    <property type="project" value="TreeGrafter"/>
</dbReference>
<evidence type="ECO:0000313" key="12">
    <source>
        <dbReference type="EMBL" id="KAK2080432.1"/>
    </source>
</evidence>
<dbReference type="GO" id="GO:0006906">
    <property type="term" value="P:vesicle fusion"/>
    <property type="evidence" value="ECO:0007669"/>
    <property type="project" value="TreeGrafter"/>
</dbReference>
<evidence type="ECO:0000256" key="7">
    <source>
        <dbReference type="ARBA" id="ARBA00023054"/>
    </source>
</evidence>
<gene>
    <name evidence="12" type="ORF">QBZ16_000285</name>
</gene>
<evidence type="ECO:0000256" key="1">
    <source>
        <dbReference type="ARBA" id="ARBA00004211"/>
    </source>
</evidence>
<evidence type="ECO:0000256" key="10">
    <source>
        <dbReference type="SAM" id="Phobius"/>
    </source>
</evidence>
<comment type="similarity">
    <text evidence="2">Belongs to the syntaxin family.</text>
</comment>
<comment type="subcellular location">
    <subcellularLocation>
        <location evidence="1">Membrane</location>
        <topology evidence="1">Single-pass type IV membrane protein</topology>
    </subcellularLocation>
</comment>
<evidence type="ECO:0000256" key="9">
    <source>
        <dbReference type="SAM" id="MobiDB-lite"/>
    </source>
</evidence>
<evidence type="ECO:0000256" key="6">
    <source>
        <dbReference type="ARBA" id="ARBA00022989"/>
    </source>
</evidence>
<dbReference type="EMBL" id="JASFZW010000001">
    <property type="protein sequence ID" value="KAK2080432.1"/>
    <property type="molecule type" value="Genomic_DNA"/>
</dbReference>
<dbReference type="InterPro" id="IPR045242">
    <property type="entry name" value="Syntaxin"/>
</dbReference>
<dbReference type="GO" id="GO:0031201">
    <property type="term" value="C:SNARE complex"/>
    <property type="evidence" value="ECO:0007669"/>
    <property type="project" value="TreeGrafter"/>
</dbReference>
<dbReference type="InterPro" id="IPR000727">
    <property type="entry name" value="T_SNARE_dom"/>
</dbReference>
<dbReference type="GO" id="GO:0048278">
    <property type="term" value="P:vesicle docking"/>
    <property type="evidence" value="ECO:0007669"/>
    <property type="project" value="TreeGrafter"/>
</dbReference>
<comment type="caution">
    <text evidence="12">The sequence shown here is derived from an EMBL/GenBank/DDBJ whole genome shotgun (WGS) entry which is preliminary data.</text>
</comment>
<keyword evidence="3" id="KW-0813">Transport</keyword>
<evidence type="ECO:0000313" key="13">
    <source>
        <dbReference type="Proteomes" id="UP001255856"/>
    </source>
</evidence>
<dbReference type="SMART" id="SM00397">
    <property type="entry name" value="t_SNARE"/>
    <property type="match status" value="1"/>
</dbReference>
<dbReference type="PANTHER" id="PTHR19957:SF3">
    <property type="entry name" value="SYNTAXIN-5"/>
    <property type="match status" value="1"/>
</dbReference>